<reference evidence="1 2" key="1">
    <citation type="submission" date="2022-05" db="EMBL/GenBank/DDBJ databases">
        <authorList>
            <consortium name="Genoscope - CEA"/>
            <person name="William W."/>
        </authorList>
    </citation>
    <scope>NUCLEOTIDE SEQUENCE [LARGE SCALE GENOMIC DNA]</scope>
</reference>
<dbReference type="Proteomes" id="UP001159405">
    <property type="component" value="Unassembled WGS sequence"/>
</dbReference>
<accession>A0ABN8RVW4</accession>
<sequence length="449" mass="51875">MGQRSFETRKPFFVVAPRSQDKITCRCRLHVETRMVFQSSLKFRRSVIAKNGQDENCPIFEHLNDMVNKTMCPKVESNSYHRKECVNRECDRCGVNKLELLNEEKDVSHNAPLVTWQKFEYVPLGQTQDGQEKKKLQLMKKKTTPGVMFDNLKSLLRDFSSHQFRASWQSKQMKDLIEHLPPEHASIHVTVLHKHAIKDVDGVDSTLEEPVIVTEHIFVISPDTKHDHHSVHQVRKLVAEYLEDIKYDVEVMHEWTDGCSAQYKSRHCMGDVSFSNSDFGYRTTKGPQDGAGANLRHKADMAVIKGQEDLYNFAQYNPKTPSPSRYQSENVQLKRRIFFLVKKVNPDPGEEYYLLKITGNGPEHLRKRVKDDWGMCFPPGAEVERGHFLIRRQDDPSLHSYCIEKGKLAVVYTATALYICPELESQISNDREIIELSEHLDILESLNGF</sequence>
<dbReference type="PANTHER" id="PTHR46601">
    <property type="entry name" value="ULP_PROTEASE DOMAIN-CONTAINING PROTEIN"/>
    <property type="match status" value="1"/>
</dbReference>
<dbReference type="EMBL" id="CALNXK010000354">
    <property type="protein sequence ID" value="CAH3183472.1"/>
    <property type="molecule type" value="Genomic_DNA"/>
</dbReference>
<gene>
    <name evidence="1" type="ORF">PLOB_00028586</name>
</gene>
<comment type="caution">
    <text evidence="1">The sequence shown here is derived from an EMBL/GenBank/DDBJ whole genome shotgun (WGS) entry which is preliminary data.</text>
</comment>
<evidence type="ECO:0000313" key="2">
    <source>
        <dbReference type="Proteomes" id="UP001159405"/>
    </source>
</evidence>
<evidence type="ECO:0000313" key="1">
    <source>
        <dbReference type="EMBL" id="CAH3183472.1"/>
    </source>
</evidence>
<organism evidence="1 2">
    <name type="scientific">Porites lobata</name>
    <dbReference type="NCBI Taxonomy" id="104759"/>
    <lineage>
        <taxon>Eukaryota</taxon>
        <taxon>Metazoa</taxon>
        <taxon>Cnidaria</taxon>
        <taxon>Anthozoa</taxon>
        <taxon>Hexacorallia</taxon>
        <taxon>Scleractinia</taxon>
        <taxon>Fungiina</taxon>
        <taxon>Poritidae</taxon>
        <taxon>Porites</taxon>
    </lineage>
</organism>
<protein>
    <submittedName>
        <fullName evidence="1">Uncharacterized protein</fullName>
    </submittedName>
</protein>
<name>A0ABN8RVW4_9CNID</name>
<dbReference type="PANTHER" id="PTHR46601:SF1">
    <property type="entry name" value="ADF-H DOMAIN-CONTAINING PROTEIN"/>
    <property type="match status" value="1"/>
</dbReference>
<proteinExistence type="predicted"/>
<keyword evidence="2" id="KW-1185">Reference proteome</keyword>